<proteinExistence type="predicted"/>
<dbReference type="AlphaFoldDB" id="A0A0F9E8K6"/>
<feature type="non-terminal residue" evidence="1">
    <location>
        <position position="1"/>
    </location>
</feature>
<organism evidence="1">
    <name type="scientific">marine sediment metagenome</name>
    <dbReference type="NCBI Taxonomy" id="412755"/>
    <lineage>
        <taxon>unclassified sequences</taxon>
        <taxon>metagenomes</taxon>
        <taxon>ecological metagenomes</taxon>
    </lineage>
</organism>
<evidence type="ECO:0000313" key="1">
    <source>
        <dbReference type="EMBL" id="KKL20403.1"/>
    </source>
</evidence>
<comment type="caution">
    <text evidence="1">The sequence shown here is derived from an EMBL/GenBank/DDBJ whole genome shotgun (WGS) entry which is preliminary data.</text>
</comment>
<reference evidence="1" key="1">
    <citation type="journal article" date="2015" name="Nature">
        <title>Complex archaea that bridge the gap between prokaryotes and eukaryotes.</title>
        <authorList>
            <person name="Spang A."/>
            <person name="Saw J.H."/>
            <person name="Jorgensen S.L."/>
            <person name="Zaremba-Niedzwiedzka K."/>
            <person name="Martijn J."/>
            <person name="Lind A.E."/>
            <person name="van Eijk R."/>
            <person name="Schleper C."/>
            <person name="Guy L."/>
            <person name="Ettema T.J."/>
        </authorList>
    </citation>
    <scope>NUCLEOTIDE SEQUENCE</scope>
</reference>
<gene>
    <name evidence="1" type="ORF">LCGC14_2455820</name>
</gene>
<dbReference type="EMBL" id="LAZR01038113">
    <property type="protein sequence ID" value="KKL20403.1"/>
    <property type="molecule type" value="Genomic_DNA"/>
</dbReference>
<sequence length="210" mass="22875">SDPWNVVPDSTSTIALAPLADKLVLYNNYLDAKPRAYQSSSHIAWAGFQEFARQWVLLSRRSTYDPGSGAHRLWMSIGGSAGHGGLYGVDIDEGVYDPSTPRTWAVQVQDAADIRQACDEQKTAKKEARTKDRFQANVEKVIRTLAEFPEGETESVLKCRTKLHSDTWKPALQAAIDSGQAIPCKIRKGNGQTYDGVQPAGPVAAQGQSG</sequence>
<name>A0A0F9E8K6_9ZZZZ</name>
<protein>
    <submittedName>
        <fullName evidence="1">Uncharacterized protein</fullName>
    </submittedName>
</protein>
<accession>A0A0F9E8K6</accession>